<gene>
    <name evidence="6" type="ORF">JGI4_01971</name>
    <name evidence="5" type="ORF">JGI8_00025</name>
</gene>
<keyword evidence="6" id="KW-0675">Receptor</keyword>
<accession>A0A0P1LP98</accession>
<dbReference type="Pfam" id="PF00593">
    <property type="entry name" value="TonB_dep_Rec_b-barrel"/>
    <property type="match status" value="1"/>
</dbReference>
<dbReference type="SUPFAM" id="SSF56935">
    <property type="entry name" value="Porins"/>
    <property type="match status" value="1"/>
</dbReference>
<accession>A0A0S4N9T4</accession>
<dbReference type="InterPro" id="IPR036942">
    <property type="entry name" value="Beta-barrel_TonB_sf"/>
</dbReference>
<accession>A0A0P1LF42</accession>
<dbReference type="EMBL" id="CZVI01000001">
    <property type="protein sequence ID" value="CUS76528.1"/>
    <property type="molecule type" value="Genomic_DNA"/>
</dbReference>
<accession>A0A0P1L639</accession>
<keyword evidence="2" id="KW-0472">Membrane</keyword>
<evidence type="ECO:0000313" key="6">
    <source>
        <dbReference type="EMBL" id="CUU08050.1"/>
    </source>
</evidence>
<organism evidence="6 7">
    <name type="scientific">Candidatus Kryptonium thompsonii</name>
    <dbReference type="NCBI Taxonomy" id="1633631"/>
    <lineage>
        <taxon>Bacteria</taxon>
        <taxon>Pseudomonadati</taxon>
        <taxon>Candidatus Kryptoniota</taxon>
        <taxon>Candidatus Kryptonium</taxon>
    </lineage>
</organism>
<accession>A0A0P1MXC6</accession>
<evidence type="ECO:0000256" key="2">
    <source>
        <dbReference type="ARBA" id="ARBA00023136"/>
    </source>
</evidence>
<dbReference type="GO" id="GO:0009279">
    <property type="term" value="C:cell outer membrane"/>
    <property type="evidence" value="ECO:0007669"/>
    <property type="project" value="UniProtKB-SubCell"/>
</dbReference>
<accession>A0A0N7MXD4</accession>
<accession>A0A0P1MU20</accession>
<reference evidence="6 7" key="2">
    <citation type="submission" date="2015-11" db="EMBL/GenBank/DDBJ databases">
        <authorList>
            <person name="Zhang Y."/>
            <person name="Guo Z."/>
        </authorList>
    </citation>
    <scope>NUCLEOTIDE SEQUENCE [LARGE SCALE GENOMIC DNA]</scope>
    <source>
        <strain evidence="6">JGI-4</strain>
    </source>
</reference>
<dbReference type="InterPro" id="IPR000531">
    <property type="entry name" value="Beta-barrel_TonB"/>
</dbReference>
<protein>
    <submittedName>
        <fullName evidence="6">TonB dependent receptor</fullName>
    </submittedName>
</protein>
<dbReference type="RefSeq" id="WP_047133273.1">
    <property type="nucleotide sequence ID" value="NZ_CZVI01000001.1"/>
</dbReference>
<dbReference type="Proteomes" id="UP000182011">
    <property type="component" value="Unassembled WGS sequence"/>
</dbReference>
<evidence type="ECO:0000313" key="8">
    <source>
        <dbReference type="Proteomes" id="UP000182200"/>
    </source>
</evidence>
<sequence>MKKIIIAISFFVCLNVLSQESKPGEREFRIDTTRFGEPKNEFVLPEFVITGRETIEVEIGQKVEITDVNLPKVDLNLYQISSAEKFTPDVPVKNIKDGYVKFFEKNPIAKFKAGVGRYLTTYFDGILQGNVSKIFSISSNFYHRSSQGFIENADYVRNQFSVNAGLYLPKIKDKILDWLGGAKISTAVNYSTYSFGFYGSVSPSFHRNMNKFDLGLYIESPYRNVFDYSLGLNYSIFTLLDTIANYENSNFGGREKRFDLSFNYRHRVDFLKLRLGVDYTPLPARYLKLGIFAGNLLEFFEINGNYLLDFGVKLFSFQNFDSVNRFRIYPDVSFKYLAGKKTQVYAFFSPEVLNLTVSNYLSVNRFLTKNLKIVHPEEYFNLSFGVKYGLSNFGVDAGLNFKVFKNFPIYVDEDKDGFYSVEFERTQFIELKSSGYLNYRGNELVFGVILNSSYNAKSKKPVPYYPSFSANLGYKYRFAFGLVINLEIDLISSRVYNFNGDELKGFVLVNLGAEYEVFKNFKVFLNFDNLLSQKFYNWHNYLEPNMVFIGGIEYRF</sequence>
<keyword evidence="8" id="KW-1185">Reference proteome</keyword>
<evidence type="ECO:0000256" key="1">
    <source>
        <dbReference type="ARBA" id="ARBA00004442"/>
    </source>
</evidence>
<accession>A0A0N7MQF1</accession>
<accession>A0A0P1M8K5</accession>
<name>A0A0N7MZG1_9BACT</name>
<feature type="domain" description="TonB-dependent receptor-like beta-barrel" evidence="4">
    <location>
        <begin position="118"/>
        <end position="530"/>
    </location>
</feature>
<evidence type="ECO:0000313" key="7">
    <source>
        <dbReference type="Proteomes" id="UP000182011"/>
    </source>
</evidence>
<evidence type="ECO:0000259" key="4">
    <source>
        <dbReference type="Pfam" id="PF00593"/>
    </source>
</evidence>
<proteinExistence type="predicted"/>
<dbReference type="Proteomes" id="UP000182200">
    <property type="component" value="Unassembled WGS sequence"/>
</dbReference>
<keyword evidence="3" id="KW-0998">Cell outer membrane</keyword>
<reference evidence="5 8" key="1">
    <citation type="submission" date="2015-11" db="EMBL/GenBank/DDBJ databases">
        <authorList>
            <person name="Varghese N."/>
        </authorList>
    </citation>
    <scope>NUCLEOTIDE SEQUENCE [LARGE SCALE GENOMIC DNA]</scope>
    <source>
        <strain evidence="5 8">JGI-8</strain>
    </source>
</reference>
<evidence type="ECO:0000313" key="5">
    <source>
        <dbReference type="EMBL" id="CUS76528.1"/>
    </source>
</evidence>
<accession>A0A0P1M9N0</accession>
<evidence type="ECO:0000256" key="3">
    <source>
        <dbReference type="ARBA" id="ARBA00023237"/>
    </source>
</evidence>
<dbReference type="EMBL" id="FAOP01000008">
    <property type="protein sequence ID" value="CUU08050.1"/>
    <property type="molecule type" value="Genomic_DNA"/>
</dbReference>
<comment type="subcellular location">
    <subcellularLocation>
        <location evidence="1">Cell outer membrane</location>
    </subcellularLocation>
</comment>
<dbReference type="Gene3D" id="2.40.170.20">
    <property type="entry name" value="TonB-dependent receptor, beta-barrel domain"/>
    <property type="match status" value="1"/>
</dbReference>
<dbReference type="STRING" id="1633631.GCA_001442925_01967"/>
<dbReference type="AlphaFoldDB" id="A0A0N7MZG1"/>
<accession>A0A0N7MZG1</accession>